<keyword evidence="2" id="KW-0813">Transport</keyword>
<evidence type="ECO:0000256" key="1">
    <source>
        <dbReference type="SAM" id="MobiDB-lite"/>
    </source>
</evidence>
<dbReference type="AlphaFoldDB" id="A0A678THQ6"/>
<organism evidence="2">
    <name type="scientific">Saccharum officinarum</name>
    <name type="common">Sugarcane</name>
    <dbReference type="NCBI Taxonomy" id="4547"/>
    <lineage>
        <taxon>Eukaryota</taxon>
        <taxon>Viridiplantae</taxon>
        <taxon>Streptophyta</taxon>
        <taxon>Embryophyta</taxon>
        <taxon>Tracheophyta</taxon>
        <taxon>Spermatophyta</taxon>
        <taxon>Magnoliopsida</taxon>
        <taxon>Liliopsida</taxon>
        <taxon>Poales</taxon>
        <taxon>Poaceae</taxon>
        <taxon>PACMAD clade</taxon>
        <taxon>Panicoideae</taxon>
        <taxon>Andropogonodae</taxon>
        <taxon>Andropogoneae</taxon>
        <taxon>Saccharinae</taxon>
        <taxon>Saccharum</taxon>
        <taxon>Saccharum officinarum species complex</taxon>
    </lineage>
</organism>
<feature type="region of interest" description="Disordered" evidence="1">
    <location>
        <begin position="69"/>
        <end position="94"/>
    </location>
</feature>
<dbReference type="EMBL" id="MH182501">
    <property type="protein sequence ID" value="AWA44600.1"/>
    <property type="molecule type" value="Genomic_DNA"/>
</dbReference>
<accession>A0A678THQ6</accession>
<name>A0A678THQ6_SACOF</name>
<evidence type="ECO:0000313" key="2">
    <source>
        <dbReference type="EMBL" id="AWA44600.1"/>
    </source>
</evidence>
<gene>
    <name evidence="2" type="ORF">SO77L24_000011</name>
</gene>
<reference evidence="2" key="1">
    <citation type="submission" date="2018-04" db="EMBL/GenBank/DDBJ databases">
        <title>Comparative Analysis of Homologous Sequences of Saccharum officinarum and Saccharum spontaneum Reveals Independent Polyploidization Events.</title>
        <authorList>
            <person name="Sharma A."/>
            <person name="Song J."/>
            <person name="Lin Q."/>
            <person name="Singh R."/>
            <person name="Ramos N."/>
            <person name="Wang K."/>
            <person name="Zhang J."/>
            <person name="Ming R."/>
            <person name="Yu Q."/>
        </authorList>
    </citation>
    <scope>NUCLEOTIDE SEQUENCE</scope>
</reference>
<protein>
    <submittedName>
        <fullName evidence="2">Sugar transport protein 13</fullName>
    </submittedName>
</protein>
<feature type="compositionally biased region" description="Basic residues" evidence="1">
    <location>
        <begin position="77"/>
        <end position="94"/>
    </location>
</feature>
<proteinExistence type="predicted"/>
<sequence>MAAALPRRPGGDRPRFAAALRVVNSLVAPPSVPATHAQSAGSQLSAATAHARVLVRACCVGCPLAAPPYAPHDTHGPSRRVPARNAPRRPPAHHVTLRAGPALSLHQPEPAPVVRTCSQRWPRSSGVAFRSSHARSPRPGPRHPCLQRAPSCFTAPHGLFLPWLVASRRASPRVAIEEMTERVWKQHWFWKRYMDDDNHHIVNGKITANNGASV</sequence>
<keyword evidence="2" id="KW-0762">Sugar transport</keyword>